<dbReference type="InterPro" id="IPR036388">
    <property type="entry name" value="WH-like_DNA-bd_sf"/>
</dbReference>
<accession>B0T994</accession>
<dbReference type="HOGENOM" id="CLU_107144_4_1_5"/>
<name>B0T994_CAUSK</name>
<gene>
    <name evidence="1" type="ordered locus">Caul_5149</name>
</gene>
<protein>
    <submittedName>
        <fullName evidence="1">Transcriptional regulator, BadM/Rrf2 family</fullName>
    </submittedName>
</protein>
<evidence type="ECO:0000313" key="1">
    <source>
        <dbReference type="EMBL" id="ABZ74269.1"/>
    </source>
</evidence>
<dbReference type="Pfam" id="PF02082">
    <property type="entry name" value="Rrf2"/>
    <property type="match status" value="1"/>
</dbReference>
<dbReference type="PANTHER" id="PTHR33221">
    <property type="entry name" value="WINGED HELIX-TURN-HELIX TRANSCRIPTIONAL REGULATOR, RRF2 FAMILY"/>
    <property type="match status" value="1"/>
</dbReference>
<dbReference type="AlphaFoldDB" id="B0T994"/>
<dbReference type="GO" id="GO:0005829">
    <property type="term" value="C:cytosol"/>
    <property type="evidence" value="ECO:0007669"/>
    <property type="project" value="TreeGrafter"/>
</dbReference>
<keyword evidence="1" id="KW-0614">Plasmid</keyword>
<geneLocation type="plasmid" evidence="1">
    <name>pCAUL01</name>
</geneLocation>
<sequence>MSESQRFPTAVHALVYLAHSKATPHQPVRSVELACSVNASHVGVRRVTARLVKAGLIGSQDGRKGGAWLRADPERITLDQVLEAVAGPVRLGATPPSWADEPAGSLGTAIVAAIAQAEAAMLQRLSKISIADLVDATRPDGS</sequence>
<dbReference type="InterPro" id="IPR036390">
    <property type="entry name" value="WH_DNA-bd_sf"/>
</dbReference>
<dbReference type="KEGG" id="cak:Caul_5149"/>
<dbReference type="SUPFAM" id="SSF46785">
    <property type="entry name" value="Winged helix' DNA-binding domain"/>
    <property type="match status" value="1"/>
</dbReference>
<dbReference type="PROSITE" id="PS51197">
    <property type="entry name" value="HTH_RRF2_2"/>
    <property type="match status" value="1"/>
</dbReference>
<reference evidence="1" key="1">
    <citation type="submission" date="2008-01" db="EMBL/GenBank/DDBJ databases">
        <title>Complete sequence of plasmid1 pCAUL01 of Caulobacter sp. K31.</title>
        <authorList>
            <consortium name="US DOE Joint Genome Institute"/>
            <person name="Copeland A."/>
            <person name="Lucas S."/>
            <person name="Lapidus A."/>
            <person name="Barry K."/>
            <person name="Glavina del Rio T."/>
            <person name="Dalin E."/>
            <person name="Tice H."/>
            <person name="Pitluck S."/>
            <person name="Bruce D."/>
            <person name="Goodwin L."/>
            <person name="Thompson L.S."/>
            <person name="Brettin T."/>
            <person name="Detter J.C."/>
            <person name="Han C."/>
            <person name="Schmutz J."/>
            <person name="Larimer F."/>
            <person name="Land M."/>
            <person name="Hauser L."/>
            <person name="Kyrpides N."/>
            <person name="Kim E."/>
            <person name="Stephens C."/>
            <person name="Richardson P."/>
        </authorList>
    </citation>
    <scope>NUCLEOTIDE SEQUENCE [LARGE SCALE GENOMIC DNA]</scope>
    <source>
        <strain evidence="1">K31</strain>
        <plasmid evidence="1">pCAUL01</plasmid>
    </source>
</reference>
<dbReference type="PANTHER" id="PTHR33221:SF15">
    <property type="entry name" value="HTH-TYPE TRANSCRIPTIONAL REGULATOR YWGB-RELATED"/>
    <property type="match status" value="1"/>
</dbReference>
<dbReference type="EMBL" id="CP000928">
    <property type="protein sequence ID" value="ABZ74269.1"/>
    <property type="molecule type" value="Genomic_DNA"/>
</dbReference>
<organism evidence="1">
    <name type="scientific">Caulobacter sp. (strain K31)</name>
    <dbReference type="NCBI Taxonomy" id="366602"/>
    <lineage>
        <taxon>Bacteria</taxon>
        <taxon>Pseudomonadati</taxon>
        <taxon>Pseudomonadota</taxon>
        <taxon>Alphaproteobacteria</taxon>
        <taxon>Caulobacterales</taxon>
        <taxon>Caulobacteraceae</taxon>
        <taxon>Caulobacter</taxon>
    </lineage>
</organism>
<dbReference type="InterPro" id="IPR000944">
    <property type="entry name" value="Tscrpt_reg_Rrf2"/>
</dbReference>
<dbReference type="Gene3D" id="1.10.10.10">
    <property type="entry name" value="Winged helix-like DNA-binding domain superfamily/Winged helix DNA-binding domain"/>
    <property type="match status" value="1"/>
</dbReference>
<dbReference type="GO" id="GO:0003700">
    <property type="term" value="F:DNA-binding transcription factor activity"/>
    <property type="evidence" value="ECO:0007669"/>
    <property type="project" value="TreeGrafter"/>
</dbReference>
<proteinExistence type="predicted"/>
<dbReference type="OrthoDB" id="9800506at2"/>